<evidence type="ECO:0000256" key="3">
    <source>
        <dbReference type="ARBA" id="ARBA00022679"/>
    </source>
</evidence>
<organism evidence="9 10">
    <name type="scientific">Pelistega indica</name>
    <dbReference type="NCBI Taxonomy" id="1414851"/>
    <lineage>
        <taxon>Bacteria</taxon>
        <taxon>Pseudomonadati</taxon>
        <taxon>Pseudomonadota</taxon>
        <taxon>Betaproteobacteria</taxon>
        <taxon>Burkholderiales</taxon>
        <taxon>Alcaligenaceae</taxon>
        <taxon>Pelistega</taxon>
    </lineage>
</organism>
<comment type="caution">
    <text evidence="9">The sequence shown here is derived from an EMBL/GenBank/DDBJ whole genome shotgun (WGS) entry which is preliminary data.</text>
</comment>
<evidence type="ECO:0000256" key="6">
    <source>
        <dbReference type="ARBA" id="ARBA00047422"/>
    </source>
</evidence>
<dbReference type="NCBIfam" id="TIGR00675">
    <property type="entry name" value="dcm"/>
    <property type="match status" value="1"/>
</dbReference>
<dbReference type="RefSeq" id="WP_023948973.1">
    <property type="nucleotide sequence ID" value="NZ_AYSV01000007.1"/>
</dbReference>
<dbReference type="Gene3D" id="3.90.120.10">
    <property type="entry name" value="DNA Methylase, subunit A, domain 2"/>
    <property type="match status" value="1"/>
</dbReference>
<evidence type="ECO:0000256" key="1">
    <source>
        <dbReference type="ARBA" id="ARBA00011975"/>
    </source>
</evidence>
<dbReference type="GO" id="GO:0003886">
    <property type="term" value="F:DNA (cytosine-5-)-methyltransferase activity"/>
    <property type="evidence" value="ECO:0007669"/>
    <property type="project" value="UniProtKB-EC"/>
</dbReference>
<dbReference type="PANTHER" id="PTHR10629">
    <property type="entry name" value="CYTOSINE-SPECIFIC METHYLTRANSFERASE"/>
    <property type="match status" value="1"/>
</dbReference>
<evidence type="ECO:0000256" key="5">
    <source>
        <dbReference type="ARBA" id="ARBA00022747"/>
    </source>
</evidence>
<keyword evidence="10" id="KW-1185">Reference proteome</keyword>
<feature type="active site" evidence="7">
    <location>
        <position position="81"/>
    </location>
</feature>
<dbReference type="GO" id="GO:0009307">
    <property type="term" value="P:DNA restriction-modification system"/>
    <property type="evidence" value="ECO:0007669"/>
    <property type="project" value="UniProtKB-KW"/>
</dbReference>
<dbReference type="PRINTS" id="PR00105">
    <property type="entry name" value="C5METTRFRASE"/>
</dbReference>
<gene>
    <name evidence="9" type="ORF">V757_00960</name>
</gene>
<keyword evidence="3 7" id="KW-0808">Transferase</keyword>
<evidence type="ECO:0000256" key="7">
    <source>
        <dbReference type="PROSITE-ProRule" id="PRU01016"/>
    </source>
</evidence>
<dbReference type="InterPro" id="IPR029063">
    <property type="entry name" value="SAM-dependent_MTases_sf"/>
</dbReference>
<dbReference type="Proteomes" id="UP000018766">
    <property type="component" value="Unassembled WGS sequence"/>
</dbReference>
<name>V8GB61_9BURK</name>
<evidence type="ECO:0000313" key="9">
    <source>
        <dbReference type="EMBL" id="ETD72953.1"/>
    </source>
</evidence>
<keyword evidence="4 7" id="KW-0949">S-adenosyl-L-methionine</keyword>
<dbReference type="EC" id="2.1.1.37" evidence="1"/>
<dbReference type="AlphaFoldDB" id="V8GB61"/>
<dbReference type="EMBL" id="AYSV01000007">
    <property type="protein sequence ID" value="ETD72953.1"/>
    <property type="molecule type" value="Genomic_DNA"/>
</dbReference>
<reference evidence="9 10" key="1">
    <citation type="submission" date="2013-11" db="EMBL/GenBank/DDBJ databases">
        <title>Genomic analysis of Pelistega sp. HM-7.</title>
        <authorList>
            <person name="Kumbhare S.V."/>
            <person name="Shetty S.A."/>
            <person name="Sharma O."/>
            <person name="Dhotre D.P."/>
        </authorList>
    </citation>
    <scope>NUCLEOTIDE SEQUENCE [LARGE SCALE GENOMIC DNA]</scope>
    <source>
        <strain evidence="9 10">HM-7</strain>
    </source>
</reference>
<keyword evidence="2 7" id="KW-0489">Methyltransferase</keyword>
<dbReference type="GO" id="GO:0032259">
    <property type="term" value="P:methylation"/>
    <property type="evidence" value="ECO:0007669"/>
    <property type="project" value="UniProtKB-KW"/>
</dbReference>
<dbReference type="Gene3D" id="3.40.50.150">
    <property type="entry name" value="Vaccinia Virus protein VP39"/>
    <property type="match status" value="1"/>
</dbReference>
<dbReference type="GO" id="GO:0044027">
    <property type="term" value="P:negative regulation of gene expression via chromosomal CpG island methylation"/>
    <property type="evidence" value="ECO:0007669"/>
    <property type="project" value="TreeGrafter"/>
</dbReference>
<keyword evidence="5" id="KW-0680">Restriction system</keyword>
<proteinExistence type="inferred from homology"/>
<dbReference type="GO" id="GO:0003677">
    <property type="term" value="F:DNA binding"/>
    <property type="evidence" value="ECO:0007669"/>
    <property type="project" value="TreeGrafter"/>
</dbReference>
<dbReference type="OrthoDB" id="9813719at2"/>
<evidence type="ECO:0000256" key="4">
    <source>
        <dbReference type="ARBA" id="ARBA00022691"/>
    </source>
</evidence>
<dbReference type="PROSITE" id="PS51679">
    <property type="entry name" value="SAM_MT_C5"/>
    <property type="match status" value="1"/>
</dbReference>
<sequence length="345" mass="38451">MHRVEAVDLFCGVGGLTAGLLKAHIQVKAGYDIESACQFPYEANNEGAAFICKDVQQVTKEEIEAHYSEGAIRLLAGCAPCQPFSTYNQGKDMKSDKKWPLLYAFARLIREVKPELVTMENVPDVTKHEVYHDFVKNLEEQGYQVWAQAVLCADYGVPQMRRRHVLLASRIGKVELIAPTHKDKHVTVRDAIGNLPNIEAGQTHPSDLLHRSAALSELNLKRIKVSVPGGSWKDWPEELVANCHKKSSGKTYGGVYGRMEWDKPAPTMTTLCIGFGNGRFGHPEQDRAISLREAAIFQSFPRDYQFFDVTKSQPNNTAISRMIGNAVPVRLGEVVGISFARSLFH</sequence>
<dbReference type="InterPro" id="IPR001525">
    <property type="entry name" value="C5_MeTfrase"/>
</dbReference>
<comment type="similarity">
    <text evidence="7 8">Belongs to the class I-like SAM-binding methyltransferase superfamily. C5-methyltransferase family.</text>
</comment>
<comment type="catalytic activity">
    <reaction evidence="6">
        <text>a 2'-deoxycytidine in DNA + S-adenosyl-L-methionine = a 5-methyl-2'-deoxycytidine in DNA + S-adenosyl-L-homocysteine + H(+)</text>
        <dbReference type="Rhea" id="RHEA:13681"/>
        <dbReference type="Rhea" id="RHEA-COMP:11369"/>
        <dbReference type="Rhea" id="RHEA-COMP:11370"/>
        <dbReference type="ChEBI" id="CHEBI:15378"/>
        <dbReference type="ChEBI" id="CHEBI:57856"/>
        <dbReference type="ChEBI" id="CHEBI:59789"/>
        <dbReference type="ChEBI" id="CHEBI:85452"/>
        <dbReference type="ChEBI" id="CHEBI:85454"/>
        <dbReference type="EC" id="2.1.1.37"/>
    </reaction>
</comment>
<evidence type="ECO:0000313" key="10">
    <source>
        <dbReference type="Proteomes" id="UP000018766"/>
    </source>
</evidence>
<dbReference type="InterPro" id="IPR050390">
    <property type="entry name" value="C5-Methyltransferase"/>
</dbReference>
<protein>
    <recommendedName>
        <fullName evidence="1">DNA (cytosine-5-)-methyltransferase</fullName>
        <ecNumber evidence="1">2.1.1.37</ecNumber>
    </recommendedName>
</protein>
<accession>V8GB61</accession>
<evidence type="ECO:0000256" key="2">
    <source>
        <dbReference type="ARBA" id="ARBA00022603"/>
    </source>
</evidence>
<dbReference type="PATRIC" id="fig|1414851.3.peg.204"/>
<dbReference type="Pfam" id="PF00145">
    <property type="entry name" value="DNA_methylase"/>
    <property type="match status" value="1"/>
</dbReference>
<dbReference type="SUPFAM" id="SSF53335">
    <property type="entry name" value="S-adenosyl-L-methionine-dependent methyltransferases"/>
    <property type="match status" value="1"/>
</dbReference>
<dbReference type="PANTHER" id="PTHR10629:SF52">
    <property type="entry name" value="DNA (CYTOSINE-5)-METHYLTRANSFERASE 1"/>
    <property type="match status" value="1"/>
</dbReference>
<evidence type="ECO:0000256" key="8">
    <source>
        <dbReference type="RuleBase" id="RU000416"/>
    </source>
</evidence>